<keyword evidence="6" id="KW-1185">Reference proteome</keyword>
<evidence type="ECO:0000313" key="6">
    <source>
        <dbReference type="Proteomes" id="UP001464891"/>
    </source>
</evidence>
<evidence type="ECO:0000256" key="3">
    <source>
        <dbReference type="PROSITE-ProRule" id="PRU00169"/>
    </source>
</evidence>
<feature type="modified residue" description="4-aspartylphosphate" evidence="3">
    <location>
        <position position="53"/>
    </location>
</feature>
<dbReference type="InterPro" id="IPR011006">
    <property type="entry name" value="CheY-like_superfamily"/>
</dbReference>
<evidence type="ECO:0000256" key="1">
    <source>
        <dbReference type="ARBA" id="ARBA00022553"/>
    </source>
</evidence>
<dbReference type="EMBL" id="JAMPKM010000012">
    <property type="protein sequence ID" value="MEP0819070.1"/>
    <property type="molecule type" value="Genomic_DNA"/>
</dbReference>
<protein>
    <submittedName>
        <fullName evidence="5">Response regulator</fullName>
    </submittedName>
</protein>
<dbReference type="RefSeq" id="WP_190432141.1">
    <property type="nucleotide sequence ID" value="NZ_JAMPKM010000012.1"/>
</dbReference>
<keyword evidence="2" id="KW-0902">Two-component regulatory system</keyword>
<reference evidence="5 6" key="1">
    <citation type="submission" date="2022-04" db="EMBL/GenBank/DDBJ databases">
        <title>Positive selection, recombination, and allopatry shape intraspecific diversity of widespread and dominant cyanobacteria.</title>
        <authorList>
            <person name="Wei J."/>
            <person name="Shu W."/>
            <person name="Hu C."/>
        </authorList>
    </citation>
    <scope>NUCLEOTIDE SEQUENCE [LARGE SCALE GENOMIC DNA]</scope>
    <source>
        <strain evidence="5 6">GB2-A4</strain>
    </source>
</reference>
<organism evidence="5 6">
    <name type="scientific">Trichocoleus desertorum GB2-A4</name>
    <dbReference type="NCBI Taxonomy" id="2933944"/>
    <lineage>
        <taxon>Bacteria</taxon>
        <taxon>Bacillati</taxon>
        <taxon>Cyanobacteriota</taxon>
        <taxon>Cyanophyceae</taxon>
        <taxon>Leptolyngbyales</taxon>
        <taxon>Trichocoleusaceae</taxon>
        <taxon>Trichocoleus</taxon>
    </lineage>
</organism>
<dbReference type="PANTHER" id="PTHR44591:SF14">
    <property type="entry name" value="PROTEIN PILG"/>
    <property type="match status" value="1"/>
</dbReference>
<dbReference type="CDD" id="cd17574">
    <property type="entry name" value="REC_OmpR"/>
    <property type="match status" value="1"/>
</dbReference>
<dbReference type="SMART" id="SM00448">
    <property type="entry name" value="REC"/>
    <property type="match status" value="1"/>
</dbReference>
<gene>
    <name evidence="5" type="ORF">NC998_18380</name>
</gene>
<dbReference type="PROSITE" id="PS50110">
    <property type="entry name" value="RESPONSE_REGULATORY"/>
    <property type="match status" value="1"/>
</dbReference>
<dbReference type="Proteomes" id="UP001464891">
    <property type="component" value="Unassembled WGS sequence"/>
</dbReference>
<keyword evidence="1 3" id="KW-0597">Phosphoprotein</keyword>
<sequence>MSKVLVVDDLHSELERISSVLRSSGIDVVQAHDGEEAIKKLQEQELPDLVILDVIMPRINGFEVIRELREDDKTKKLPIIICTQKNTDIDKIWGMEIGADAYVTKPFDSGQLLNIVQRFL</sequence>
<dbReference type="InterPro" id="IPR050595">
    <property type="entry name" value="Bact_response_regulator"/>
</dbReference>
<evidence type="ECO:0000259" key="4">
    <source>
        <dbReference type="PROSITE" id="PS50110"/>
    </source>
</evidence>
<dbReference type="Gene3D" id="3.40.50.2300">
    <property type="match status" value="1"/>
</dbReference>
<comment type="caution">
    <text evidence="5">The sequence shown here is derived from an EMBL/GenBank/DDBJ whole genome shotgun (WGS) entry which is preliminary data.</text>
</comment>
<dbReference type="PANTHER" id="PTHR44591">
    <property type="entry name" value="STRESS RESPONSE REGULATOR PROTEIN 1"/>
    <property type="match status" value="1"/>
</dbReference>
<proteinExistence type="predicted"/>
<dbReference type="Pfam" id="PF00072">
    <property type="entry name" value="Response_reg"/>
    <property type="match status" value="1"/>
</dbReference>
<dbReference type="InterPro" id="IPR001789">
    <property type="entry name" value="Sig_transdc_resp-reg_receiver"/>
</dbReference>
<evidence type="ECO:0000313" key="5">
    <source>
        <dbReference type="EMBL" id="MEP0819070.1"/>
    </source>
</evidence>
<feature type="domain" description="Response regulatory" evidence="4">
    <location>
        <begin position="3"/>
        <end position="120"/>
    </location>
</feature>
<name>A0ABV0JBB3_9CYAN</name>
<dbReference type="SUPFAM" id="SSF52172">
    <property type="entry name" value="CheY-like"/>
    <property type="match status" value="1"/>
</dbReference>
<evidence type="ECO:0000256" key="2">
    <source>
        <dbReference type="ARBA" id="ARBA00023012"/>
    </source>
</evidence>
<accession>A0ABV0JBB3</accession>